<feature type="region of interest" description="Disordered" evidence="1">
    <location>
        <begin position="130"/>
        <end position="149"/>
    </location>
</feature>
<sequence>MSVNAREDPQGRSWCNDADDDSVEPWGLWSLGVFIEVVPSWNDGFLLRPRLCRRKLSLDLTAYSSFQKKPTTTDKAFTNRWGTCRRMLQEVLEEATTMVSTVASEQQLELSAHSFKAKLLVEMKTRGEPVATRHPSEGYEPGTPSAPSLSPAVAAQALGEGDSRGILQSLVVQSPWVMQLQSQVMQSRAMQSTVLQSRVMSQSDIPGVIIAVHKDGQANFGDIMQRSAGEVPIPPTLARKLKDTEWYTGDPFHGVVLAANGALQRTMSAWYQAEIKVEVIFNRDIQEVVAWVQPHVKQYDRRVQMSCKDKVFCVATSRIILSDQGAVDAVESGGVGIAQLYKHFKILPHFYLVDAGQESAPTGHQLWREYVLHGGGIECRIREDFCPNFLDLFGEVSASAGFWKGGDGKGMERRSDDASTAEPNPTKAAEAAKAEPALCSTRSDAHLGDLLKGTRCINILDDELAHSAHPLQRALLTAAGNVVRVVTSYHKVSVQVGLLRSRRVPGKSNEYERVVLMFCEGIAFCRARTLVKLESQELKELVDSGSCDVGELFRAKDLLPEFSLLQVQLCPSDVPGFGRKYTLTAPGISCHIAEEFAVVALTLSRDMRPSQFAGQLPGIPHIWKDFAVML</sequence>
<keyword evidence="3" id="KW-1185">Reference proteome</keyword>
<feature type="compositionally biased region" description="Low complexity" evidence="1">
    <location>
        <begin position="420"/>
        <end position="434"/>
    </location>
</feature>
<evidence type="ECO:0000313" key="2">
    <source>
        <dbReference type="EMBL" id="OLQ13128.1"/>
    </source>
</evidence>
<name>A0A1Q9F0B4_SYMMI</name>
<dbReference type="OrthoDB" id="5673at2759"/>
<dbReference type="Proteomes" id="UP000186817">
    <property type="component" value="Unassembled WGS sequence"/>
</dbReference>
<protein>
    <submittedName>
        <fullName evidence="2">Uncharacterized protein</fullName>
    </submittedName>
</protein>
<comment type="caution">
    <text evidence="2">The sequence shown here is derived from an EMBL/GenBank/DDBJ whole genome shotgun (WGS) entry which is preliminary data.</text>
</comment>
<reference evidence="2 3" key="1">
    <citation type="submission" date="2016-02" db="EMBL/GenBank/DDBJ databases">
        <title>Genome analysis of coral dinoflagellate symbionts highlights evolutionary adaptations to a symbiotic lifestyle.</title>
        <authorList>
            <person name="Aranda M."/>
            <person name="Li Y."/>
            <person name="Liew Y.J."/>
            <person name="Baumgarten S."/>
            <person name="Simakov O."/>
            <person name="Wilson M."/>
            <person name="Piel J."/>
            <person name="Ashoor H."/>
            <person name="Bougouffa S."/>
            <person name="Bajic V.B."/>
            <person name="Ryu T."/>
            <person name="Ravasi T."/>
            <person name="Bayer T."/>
            <person name="Micklem G."/>
            <person name="Kim H."/>
            <person name="Bhak J."/>
            <person name="Lajeunesse T.C."/>
            <person name="Voolstra C.R."/>
        </authorList>
    </citation>
    <scope>NUCLEOTIDE SEQUENCE [LARGE SCALE GENOMIC DNA]</scope>
    <source>
        <strain evidence="2 3">CCMP2467</strain>
    </source>
</reference>
<feature type="compositionally biased region" description="Basic and acidic residues" evidence="1">
    <location>
        <begin position="407"/>
        <end position="417"/>
    </location>
</feature>
<proteinExistence type="predicted"/>
<evidence type="ECO:0000256" key="1">
    <source>
        <dbReference type="SAM" id="MobiDB-lite"/>
    </source>
</evidence>
<evidence type="ECO:0000313" key="3">
    <source>
        <dbReference type="Proteomes" id="UP000186817"/>
    </source>
</evidence>
<dbReference type="AlphaFoldDB" id="A0A1Q9F0B4"/>
<accession>A0A1Q9F0B4</accession>
<dbReference type="EMBL" id="LSRX01000032">
    <property type="protein sequence ID" value="OLQ13128.1"/>
    <property type="molecule type" value="Genomic_DNA"/>
</dbReference>
<dbReference type="Gene3D" id="3.40.1410.10">
    <property type="entry name" value="Chorismate lyase-like"/>
    <property type="match status" value="2"/>
</dbReference>
<dbReference type="SUPFAM" id="SSF64288">
    <property type="entry name" value="Chorismate lyase-like"/>
    <property type="match status" value="1"/>
</dbReference>
<gene>
    <name evidence="2" type="ORF">AK812_SmicGene2844</name>
</gene>
<organism evidence="2 3">
    <name type="scientific">Symbiodinium microadriaticum</name>
    <name type="common">Dinoflagellate</name>
    <name type="synonym">Zooxanthella microadriatica</name>
    <dbReference type="NCBI Taxonomy" id="2951"/>
    <lineage>
        <taxon>Eukaryota</taxon>
        <taxon>Sar</taxon>
        <taxon>Alveolata</taxon>
        <taxon>Dinophyceae</taxon>
        <taxon>Suessiales</taxon>
        <taxon>Symbiodiniaceae</taxon>
        <taxon>Symbiodinium</taxon>
    </lineage>
</organism>
<dbReference type="InterPro" id="IPR028978">
    <property type="entry name" value="Chorismate_lyase_/UTRA_dom_sf"/>
</dbReference>
<feature type="region of interest" description="Disordered" evidence="1">
    <location>
        <begin position="407"/>
        <end position="434"/>
    </location>
</feature>